<feature type="coiled-coil region" evidence="7">
    <location>
        <begin position="523"/>
        <end position="583"/>
    </location>
</feature>
<evidence type="ECO:0000313" key="11">
    <source>
        <dbReference type="Proteomes" id="UP001162131"/>
    </source>
</evidence>
<evidence type="ECO:0000256" key="4">
    <source>
        <dbReference type="ARBA" id="ARBA00022776"/>
    </source>
</evidence>
<dbReference type="InterPro" id="IPR027165">
    <property type="entry name" value="CND3"/>
</dbReference>
<dbReference type="SUPFAM" id="SSF48371">
    <property type="entry name" value="ARM repeat"/>
    <property type="match status" value="1"/>
</dbReference>
<feature type="compositionally biased region" description="Acidic residues" evidence="8">
    <location>
        <begin position="975"/>
        <end position="988"/>
    </location>
</feature>
<comment type="caution">
    <text evidence="10">The sequence shown here is derived from an EMBL/GenBank/DDBJ whole genome shotgun (WGS) entry which is preliminary data.</text>
</comment>
<feature type="domain" description="Nuclear condensin complex subunit 3 C-terminal" evidence="9">
    <location>
        <begin position="590"/>
        <end position="874"/>
    </location>
</feature>
<keyword evidence="6" id="KW-0131">Cell cycle</keyword>
<keyword evidence="4" id="KW-0498">Mitosis</keyword>
<dbReference type="InterPro" id="IPR016024">
    <property type="entry name" value="ARM-type_fold"/>
</dbReference>
<dbReference type="AlphaFoldDB" id="A0AAU9IW45"/>
<keyword evidence="3" id="KW-0132">Cell division</keyword>
<gene>
    <name evidence="10" type="ORF">BSTOLATCC_MIC18586</name>
</gene>
<evidence type="ECO:0000313" key="10">
    <source>
        <dbReference type="EMBL" id="CAG9317334.1"/>
    </source>
</evidence>
<protein>
    <recommendedName>
        <fullName evidence="9">Nuclear condensin complex subunit 3 C-terminal domain-containing protein</fullName>
    </recommendedName>
</protein>
<dbReference type="GO" id="GO:0000796">
    <property type="term" value="C:condensin complex"/>
    <property type="evidence" value="ECO:0007669"/>
    <property type="project" value="InterPro"/>
</dbReference>
<dbReference type="PANTHER" id="PTHR14418:SF5">
    <property type="entry name" value="CONDENSIN COMPLEX SUBUNIT 3"/>
    <property type="match status" value="1"/>
</dbReference>
<evidence type="ECO:0000259" key="9">
    <source>
        <dbReference type="Pfam" id="PF12719"/>
    </source>
</evidence>
<keyword evidence="7" id="KW-0175">Coiled coil</keyword>
<evidence type="ECO:0000256" key="8">
    <source>
        <dbReference type="SAM" id="MobiDB-lite"/>
    </source>
</evidence>
<dbReference type="InterPro" id="IPR025977">
    <property type="entry name" value="Cnd3_C"/>
</dbReference>
<dbReference type="PANTHER" id="PTHR14418">
    <property type="entry name" value="CONDENSIN COMPLEX SUBUNIT 3-RELATED"/>
    <property type="match status" value="1"/>
</dbReference>
<keyword evidence="2" id="KW-0158">Chromosome</keyword>
<evidence type="ECO:0000256" key="6">
    <source>
        <dbReference type="ARBA" id="ARBA00023306"/>
    </source>
</evidence>
<organism evidence="10 11">
    <name type="scientific">Blepharisma stoltei</name>
    <dbReference type="NCBI Taxonomy" id="1481888"/>
    <lineage>
        <taxon>Eukaryota</taxon>
        <taxon>Sar</taxon>
        <taxon>Alveolata</taxon>
        <taxon>Ciliophora</taxon>
        <taxon>Postciliodesmatophora</taxon>
        <taxon>Heterotrichea</taxon>
        <taxon>Heterotrichida</taxon>
        <taxon>Blepharismidae</taxon>
        <taxon>Blepharisma</taxon>
    </lineage>
</organism>
<dbReference type="Proteomes" id="UP001162131">
    <property type="component" value="Unassembled WGS sequence"/>
</dbReference>
<sequence>MAAADNVFALCHIALTKAVTYKSVPKRYVNELVTHFDADPVSFSRAIQNVALQLIPQFRRDPASERGMKVIVAVLDELKKKVSTFDSENDIKNILRTVVAIMKLMLQGCEAKEKPTRLGCVWMLERLIAMNFCDVLDIPDHIFTKMIENTKVLLKDKYSPVRYFSIHLAAKLNMLEEIEKVMNYDPLQDVRKQAVNLMPMNEKTKICIGGRLCDKEESVRQAACKRLQEVLFSELPLEIRREIVSLSVKDRSEKIRDEARKIISSFFSWFKQEAHKEEAQEYEAIVYFTTLLEINTLEKKYQREVTKCIKLVCETIVSPADLSELLKQVLFPSLCSAINTPGKNTQSSISKTSMLLLRVITEYLKGSHEEILEKVIPDVDLLCQLVLFYQQQPDLFFAQNMILISYCIDRGEEFSRQKLLDTYREVCFKLPLAVPEVNASAQIEDAYNCVGQTDYFYYRAQDVLSLSVSLIKQLQKEYETEFCRIMIEIINEIRDPLIAPIEDENIRVFVEDTQRPPSMLEKREALLGKITELDDEIEALENEKERLIDRGEYSDAIKVKQQYEEVLQQVNKMEEELNHLEHEILLILYRSLMLHSEMLRNSKQGDIDADASEIINTLIYPAFKFTDTYIPCLAIESLGLHCLLKYDRCREYLYIFKTVLDKKEDTLIEFLALRAVLDFFMVFEILKEDEDEMIQDNDEDLSCSGQTVFAIAASYLDSNNSYMQALTCEGLCKLLLLEKIKHGEPVLTKLLLLFFDQDSPDSIKQVLHVFFTHYSLLCEKNAMCLAESFKMVLSVITNQLNKTEIGSFQTLDLSQVNLNRIFSFVFLYLNPDYLREHAKFTPTVNLHFNMFYYLSKETLNNLTFSQAKIYPRMIAQANFYSFTPKESYLAAKLLNKLAKEIKDKTCLNSIQKAIEITIEKDKKFAAVLDPELEEHMEDLYEESINLAASFIQKLHSQDPNKILTPFKSATKKAEESDDPIESSSEDYDMPAKRIISSSDQTPAKKRFKSSK</sequence>
<keyword evidence="5" id="KW-0226">DNA condensation</keyword>
<accession>A0AAU9IW45</accession>
<proteinExistence type="predicted"/>
<evidence type="ECO:0000256" key="2">
    <source>
        <dbReference type="ARBA" id="ARBA00022454"/>
    </source>
</evidence>
<dbReference type="EMBL" id="CAJZBQ010000018">
    <property type="protein sequence ID" value="CAG9317334.1"/>
    <property type="molecule type" value="Genomic_DNA"/>
</dbReference>
<dbReference type="GO" id="GO:0000793">
    <property type="term" value="C:condensed chromosome"/>
    <property type="evidence" value="ECO:0007669"/>
    <property type="project" value="TreeGrafter"/>
</dbReference>
<dbReference type="GO" id="GO:0007076">
    <property type="term" value="P:mitotic chromosome condensation"/>
    <property type="evidence" value="ECO:0007669"/>
    <property type="project" value="InterPro"/>
</dbReference>
<evidence type="ECO:0000256" key="7">
    <source>
        <dbReference type="SAM" id="Coils"/>
    </source>
</evidence>
<comment type="subcellular location">
    <subcellularLocation>
        <location evidence="1">Chromosome</location>
    </subcellularLocation>
</comment>
<dbReference type="Pfam" id="PF12719">
    <property type="entry name" value="Cnd3"/>
    <property type="match status" value="1"/>
</dbReference>
<name>A0AAU9IW45_9CILI</name>
<keyword evidence="11" id="KW-1185">Reference proteome</keyword>
<evidence type="ECO:0000256" key="3">
    <source>
        <dbReference type="ARBA" id="ARBA00022618"/>
    </source>
</evidence>
<reference evidence="10" key="1">
    <citation type="submission" date="2021-09" db="EMBL/GenBank/DDBJ databases">
        <authorList>
            <consortium name="AG Swart"/>
            <person name="Singh M."/>
            <person name="Singh A."/>
            <person name="Seah K."/>
            <person name="Emmerich C."/>
        </authorList>
    </citation>
    <scope>NUCLEOTIDE SEQUENCE</scope>
    <source>
        <strain evidence="10">ATCC30299</strain>
    </source>
</reference>
<evidence type="ECO:0000256" key="5">
    <source>
        <dbReference type="ARBA" id="ARBA00023067"/>
    </source>
</evidence>
<feature type="region of interest" description="Disordered" evidence="8">
    <location>
        <begin position="965"/>
        <end position="1011"/>
    </location>
</feature>
<evidence type="ECO:0000256" key="1">
    <source>
        <dbReference type="ARBA" id="ARBA00004286"/>
    </source>
</evidence>
<dbReference type="GO" id="GO:0051301">
    <property type="term" value="P:cell division"/>
    <property type="evidence" value="ECO:0007669"/>
    <property type="project" value="UniProtKB-KW"/>
</dbReference>